<reference evidence="6" key="2">
    <citation type="journal article" date="2021" name="PeerJ">
        <title>Extensive microbial diversity within the chicken gut microbiome revealed by metagenomics and culture.</title>
        <authorList>
            <person name="Gilroy R."/>
            <person name="Ravi A."/>
            <person name="Getino M."/>
            <person name="Pursley I."/>
            <person name="Horton D.L."/>
            <person name="Alikhan N.F."/>
            <person name="Baker D."/>
            <person name="Gharbi K."/>
            <person name="Hall N."/>
            <person name="Watson M."/>
            <person name="Adriaenssens E.M."/>
            <person name="Foster-Nyarko E."/>
            <person name="Jarju S."/>
            <person name="Secka A."/>
            <person name="Antonio M."/>
            <person name="Oren A."/>
            <person name="Chaudhuri R.R."/>
            <person name="La Ragione R."/>
            <person name="Hildebrand F."/>
            <person name="Pallen M.J."/>
        </authorList>
    </citation>
    <scope>NUCLEOTIDE SEQUENCE</scope>
    <source>
        <strain evidence="6">CHK191-8634</strain>
    </source>
</reference>
<gene>
    <name evidence="6" type="ORF">IAB67_02690</name>
</gene>
<keyword evidence="4" id="KW-1133">Transmembrane helix</keyword>
<evidence type="ECO:0000259" key="5">
    <source>
        <dbReference type="PROSITE" id="PS51186"/>
    </source>
</evidence>
<dbReference type="SUPFAM" id="SSF55729">
    <property type="entry name" value="Acyl-CoA N-acyltransferases (Nat)"/>
    <property type="match status" value="1"/>
</dbReference>
<dbReference type="PANTHER" id="PTHR43792">
    <property type="entry name" value="GNAT FAMILY, PUTATIVE (AFU_ORTHOLOGUE AFUA_3G00765)-RELATED-RELATED"/>
    <property type="match status" value="1"/>
</dbReference>
<evidence type="ECO:0000256" key="3">
    <source>
        <dbReference type="ARBA" id="ARBA00038502"/>
    </source>
</evidence>
<comment type="similarity">
    <text evidence="3">Belongs to the acetyltransferase family. RimJ subfamily.</text>
</comment>
<dbReference type="Gene3D" id="3.40.630.30">
    <property type="match status" value="1"/>
</dbReference>
<dbReference type="GO" id="GO:0005737">
    <property type="term" value="C:cytoplasm"/>
    <property type="evidence" value="ECO:0007669"/>
    <property type="project" value="TreeGrafter"/>
</dbReference>
<evidence type="ECO:0000313" key="7">
    <source>
        <dbReference type="Proteomes" id="UP000824073"/>
    </source>
</evidence>
<reference evidence="6" key="1">
    <citation type="submission" date="2020-10" db="EMBL/GenBank/DDBJ databases">
        <authorList>
            <person name="Gilroy R."/>
        </authorList>
    </citation>
    <scope>NUCLEOTIDE SEQUENCE</scope>
    <source>
        <strain evidence="6">CHK191-8634</strain>
    </source>
</reference>
<keyword evidence="4" id="KW-0472">Membrane</keyword>
<name>A0A9D1IUW3_9CLOT</name>
<protein>
    <submittedName>
        <fullName evidence="6">GNAT family N-acetyltransferase</fullName>
    </submittedName>
</protein>
<feature type="transmembrane region" description="Helical" evidence="4">
    <location>
        <begin position="78"/>
        <end position="99"/>
    </location>
</feature>
<accession>A0A9D1IUW3</accession>
<dbReference type="InterPro" id="IPR000182">
    <property type="entry name" value="GNAT_dom"/>
</dbReference>
<dbReference type="PANTHER" id="PTHR43792:SF8">
    <property type="entry name" value="[RIBOSOMAL PROTEIN US5]-ALANINE N-ACETYLTRANSFERASE"/>
    <property type="match status" value="1"/>
</dbReference>
<dbReference type="GO" id="GO:0008999">
    <property type="term" value="F:protein-N-terminal-alanine acetyltransferase activity"/>
    <property type="evidence" value="ECO:0007669"/>
    <property type="project" value="TreeGrafter"/>
</dbReference>
<comment type="caution">
    <text evidence="6">The sequence shown here is derived from an EMBL/GenBank/DDBJ whole genome shotgun (WGS) entry which is preliminary data.</text>
</comment>
<dbReference type="InterPro" id="IPR016181">
    <property type="entry name" value="Acyl_CoA_acyltransferase"/>
</dbReference>
<dbReference type="Pfam" id="PF13302">
    <property type="entry name" value="Acetyltransf_3"/>
    <property type="match status" value="1"/>
</dbReference>
<keyword evidence="2" id="KW-0012">Acyltransferase</keyword>
<evidence type="ECO:0000256" key="4">
    <source>
        <dbReference type="SAM" id="Phobius"/>
    </source>
</evidence>
<sequence length="181" mass="21330">MFETARLLLLRPDEVTAAAAADYVTRNREFLAPYEPQRPENYYTPCGQSDLLRRQSEDWHEKRACRLYLSPKERPELIIGYINLSNIVMGAFCSCFMGYQLDRDYINRGLMTEAVQRVVRFAFDELGLHRIEGNIMPRNRASIRVVEKCGFYNEGLARKYLRINGVWEDHIHFVRRNESME</sequence>
<dbReference type="EMBL" id="DVMR01000030">
    <property type="protein sequence ID" value="HIU43186.1"/>
    <property type="molecule type" value="Genomic_DNA"/>
</dbReference>
<proteinExistence type="inferred from homology"/>
<dbReference type="PROSITE" id="PS51186">
    <property type="entry name" value="GNAT"/>
    <property type="match status" value="1"/>
</dbReference>
<evidence type="ECO:0000313" key="6">
    <source>
        <dbReference type="EMBL" id="HIU43186.1"/>
    </source>
</evidence>
<dbReference type="InterPro" id="IPR051531">
    <property type="entry name" value="N-acetyltransferase"/>
</dbReference>
<feature type="domain" description="N-acetyltransferase" evidence="5">
    <location>
        <begin position="21"/>
        <end position="178"/>
    </location>
</feature>
<evidence type="ECO:0000256" key="1">
    <source>
        <dbReference type="ARBA" id="ARBA00022679"/>
    </source>
</evidence>
<keyword evidence="4" id="KW-0812">Transmembrane</keyword>
<organism evidence="6 7">
    <name type="scientific">Candidatus Ventrousia excrementavium</name>
    <dbReference type="NCBI Taxonomy" id="2840961"/>
    <lineage>
        <taxon>Bacteria</taxon>
        <taxon>Bacillati</taxon>
        <taxon>Bacillota</taxon>
        <taxon>Clostridia</taxon>
        <taxon>Eubacteriales</taxon>
        <taxon>Clostridiaceae</taxon>
        <taxon>Clostridiaceae incertae sedis</taxon>
        <taxon>Candidatus Ventrousia</taxon>
    </lineage>
</organism>
<dbReference type="AlphaFoldDB" id="A0A9D1IUW3"/>
<dbReference type="Proteomes" id="UP000824073">
    <property type="component" value="Unassembled WGS sequence"/>
</dbReference>
<evidence type="ECO:0000256" key="2">
    <source>
        <dbReference type="ARBA" id="ARBA00023315"/>
    </source>
</evidence>
<keyword evidence="1" id="KW-0808">Transferase</keyword>